<evidence type="ECO:0000313" key="3">
    <source>
        <dbReference type="Proteomes" id="UP000256690"/>
    </source>
</evidence>
<accession>A0A3D8QZL4</accession>
<proteinExistence type="predicted"/>
<feature type="compositionally biased region" description="Polar residues" evidence="1">
    <location>
        <begin position="112"/>
        <end position="131"/>
    </location>
</feature>
<keyword evidence="3" id="KW-1185">Reference proteome</keyword>
<evidence type="ECO:0000313" key="2">
    <source>
        <dbReference type="EMBL" id="RDW67128.1"/>
    </source>
</evidence>
<name>A0A3D8QZL4_9EURO</name>
<dbReference type="AlphaFoldDB" id="A0A3D8QZL4"/>
<feature type="compositionally biased region" description="Polar residues" evidence="1">
    <location>
        <begin position="138"/>
        <end position="157"/>
    </location>
</feature>
<gene>
    <name evidence="2" type="ORF">DSM5745_08994</name>
</gene>
<feature type="compositionally biased region" description="Polar residues" evidence="1">
    <location>
        <begin position="372"/>
        <end position="383"/>
    </location>
</feature>
<evidence type="ECO:0000256" key="1">
    <source>
        <dbReference type="SAM" id="MobiDB-lite"/>
    </source>
</evidence>
<dbReference type="Proteomes" id="UP000256690">
    <property type="component" value="Unassembled WGS sequence"/>
</dbReference>
<protein>
    <submittedName>
        <fullName evidence="2">Uncharacterized protein</fullName>
    </submittedName>
</protein>
<dbReference type="RefSeq" id="XP_026600096.1">
    <property type="nucleotide sequence ID" value="XM_026751010.1"/>
</dbReference>
<feature type="compositionally biased region" description="Basic and acidic residues" evidence="1">
    <location>
        <begin position="97"/>
        <end position="111"/>
    </location>
</feature>
<organism evidence="2 3">
    <name type="scientific">Aspergillus mulundensis</name>
    <dbReference type="NCBI Taxonomy" id="1810919"/>
    <lineage>
        <taxon>Eukaryota</taxon>
        <taxon>Fungi</taxon>
        <taxon>Dikarya</taxon>
        <taxon>Ascomycota</taxon>
        <taxon>Pezizomycotina</taxon>
        <taxon>Eurotiomycetes</taxon>
        <taxon>Eurotiomycetidae</taxon>
        <taxon>Eurotiales</taxon>
        <taxon>Aspergillaceae</taxon>
        <taxon>Aspergillus</taxon>
        <taxon>Aspergillus subgen. Nidulantes</taxon>
    </lineage>
</organism>
<reference evidence="2 3" key="1">
    <citation type="journal article" date="2018" name="IMA Fungus">
        <title>IMA Genome-F 9: Draft genome sequence of Annulohypoxylon stygium, Aspergillus mulundensis, Berkeleyomyces basicola (syn. Thielaviopsis basicola), Ceratocystis smalleyi, two Cercospora beticola strains, Coleophoma cylindrospora, Fusarium fracticaudum, Phialophora cf. hyalina, and Morchella septimelata.</title>
        <authorList>
            <person name="Wingfield B.D."/>
            <person name="Bills G.F."/>
            <person name="Dong Y."/>
            <person name="Huang W."/>
            <person name="Nel W.J."/>
            <person name="Swalarsk-Parry B.S."/>
            <person name="Vaghefi N."/>
            <person name="Wilken P.M."/>
            <person name="An Z."/>
            <person name="de Beer Z.W."/>
            <person name="De Vos L."/>
            <person name="Chen L."/>
            <person name="Duong T.A."/>
            <person name="Gao Y."/>
            <person name="Hammerbacher A."/>
            <person name="Kikkert J.R."/>
            <person name="Li Y."/>
            <person name="Li H."/>
            <person name="Li K."/>
            <person name="Li Q."/>
            <person name="Liu X."/>
            <person name="Ma X."/>
            <person name="Naidoo K."/>
            <person name="Pethybridge S.J."/>
            <person name="Sun J."/>
            <person name="Steenkamp E.T."/>
            <person name="van der Nest M.A."/>
            <person name="van Wyk S."/>
            <person name="Wingfield M.J."/>
            <person name="Xiong C."/>
            <person name="Yue Q."/>
            <person name="Zhang X."/>
        </authorList>
    </citation>
    <scope>NUCLEOTIDE SEQUENCE [LARGE SCALE GENOMIC DNA]</scope>
    <source>
        <strain evidence="2 3">DSM 5745</strain>
    </source>
</reference>
<dbReference type="GeneID" id="38119364"/>
<dbReference type="EMBL" id="PVWQ01000012">
    <property type="protein sequence ID" value="RDW67128.1"/>
    <property type="molecule type" value="Genomic_DNA"/>
</dbReference>
<sequence>MAATQGSGSKAFLKNTLITVRKTFKKHICPMFKRKPSPSTLNMPKRSTSTLAKDLSISSDESQPPRSVRIPLVPQHSHALFIPNSTTDDKEHKHKLEHPNEPQPEHEHHENISQPNSVTKSLRIQRLTSRLPSFELPRTQTSASLSRKSTFTTSRLPTPTEPPKDALYSHAVYQKEGRRSVLSPMGRGWAMQTRATPRITLSKTNRPSTQTSVPSRQSSAFLKVLRKPSTQYNESKKNLEVKVPTLASAPPLAHIEKERASSIHHHLPRYYQARNRLSSLNVASLHTASAESTVNAMASPRRIRLTQGFEDLRLAQDTQQTKLSTLKHMFDPGLGNSTSQIQKPHLQVQTHEHVKENDVPAASRAHILAPAQQPQYANVQTTPKRSKLPVLSPSSSRRKTQNERMVLKSLPPRSSVETPISPVPSRVSNPKRRTVLTPQMDGRPQVKSAMPQEYWLGRFMTLTNAFHYEDSFNEPDIATGFEMPSSYSRPFQGSDDGDMAAYRVKRAFMVLENRCATEEAAASLRAFREAYIQRCGDQWMC</sequence>
<feature type="compositionally biased region" description="Polar residues" evidence="1">
    <location>
        <begin position="37"/>
        <end position="65"/>
    </location>
</feature>
<comment type="caution">
    <text evidence="2">The sequence shown here is derived from an EMBL/GenBank/DDBJ whole genome shotgun (WGS) entry which is preliminary data.</text>
</comment>
<dbReference type="OrthoDB" id="3557758at2759"/>
<feature type="region of interest" description="Disordered" evidence="1">
    <location>
        <begin position="372"/>
        <end position="403"/>
    </location>
</feature>
<feature type="region of interest" description="Disordered" evidence="1">
    <location>
        <begin position="34"/>
        <end position="165"/>
    </location>
</feature>